<keyword evidence="3" id="KW-1185">Reference proteome</keyword>
<accession>A0A2P8G2U3</accession>
<comment type="caution">
    <text evidence="2">The sequence shown here is derived from an EMBL/GenBank/DDBJ whole genome shotgun (WGS) entry which is preliminary data.</text>
</comment>
<keyword evidence="1" id="KW-0472">Membrane</keyword>
<evidence type="ECO:0000313" key="2">
    <source>
        <dbReference type="EMBL" id="PSL28303.1"/>
    </source>
</evidence>
<evidence type="ECO:0000256" key="1">
    <source>
        <dbReference type="SAM" id="Phobius"/>
    </source>
</evidence>
<feature type="transmembrane region" description="Helical" evidence="1">
    <location>
        <begin position="64"/>
        <end position="88"/>
    </location>
</feature>
<evidence type="ECO:0008006" key="4">
    <source>
        <dbReference type="Google" id="ProtNLM"/>
    </source>
</evidence>
<proteinExistence type="predicted"/>
<dbReference type="Proteomes" id="UP000240978">
    <property type="component" value="Unassembled WGS sequence"/>
</dbReference>
<keyword evidence="1" id="KW-1133">Transmembrane helix</keyword>
<sequence length="215" mass="25380">MGNKSFYDLDYIIEINEQRLEQYINAQQKNTERFTTLFVIYSALCIFLVPIIQTLFLTKEQCHWSYYCSFYTFCILFIISIVNSVLLLSPEIREILLAPDVYYKNIKQFYETEGFPPAQADTIIKGSYIVELEGAVSKNRLQVHRKISFYKRAFHFAIISCIPYLHCIWMQISIEKKVILKKDSFNNLSSFTKTNHICGRENQNSKRSTITWSKR</sequence>
<feature type="transmembrane region" description="Helical" evidence="1">
    <location>
        <begin position="153"/>
        <end position="172"/>
    </location>
</feature>
<keyword evidence="1" id="KW-0812">Transmembrane</keyword>
<evidence type="ECO:0000313" key="3">
    <source>
        <dbReference type="Proteomes" id="UP000240978"/>
    </source>
</evidence>
<feature type="transmembrane region" description="Helical" evidence="1">
    <location>
        <begin position="37"/>
        <end position="58"/>
    </location>
</feature>
<name>A0A2P8G2U3_9BACT</name>
<reference evidence="2 3" key="1">
    <citation type="submission" date="2018-03" db="EMBL/GenBank/DDBJ databases">
        <title>Genomic Encyclopedia of Archaeal and Bacterial Type Strains, Phase II (KMG-II): from individual species to whole genera.</title>
        <authorList>
            <person name="Goeker M."/>
        </authorList>
    </citation>
    <scope>NUCLEOTIDE SEQUENCE [LARGE SCALE GENOMIC DNA]</scope>
    <source>
        <strain evidence="2 3">DSM 18107</strain>
    </source>
</reference>
<protein>
    <recommendedName>
        <fullName evidence="4">Transmembrane protein</fullName>
    </recommendedName>
</protein>
<organism evidence="2 3">
    <name type="scientific">Chitinophaga ginsengisoli</name>
    <dbReference type="NCBI Taxonomy" id="363837"/>
    <lineage>
        <taxon>Bacteria</taxon>
        <taxon>Pseudomonadati</taxon>
        <taxon>Bacteroidota</taxon>
        <taxon>Chitinophagia</taxon>
        <taxon>Chitinophagales</taxon>
        <taxon>Chitinophagaceae</taxon>
        <taxon>Chitinophaga</taxon>
    </lineage>
</organism>
<dbReference type="EMBL" id="PYGK01000008">
    <property type="protein sequence ID" value="PSL28303.1"/>
    <property type="molecule type" value="Genomic_DNA"/>
</dbReference>
<gene>
    <name evidence="2" type="ORF">CLV42_108222</name>
</gene>
<dbReference type="AlphaFoldDB" id="A0A2P8G2U3"/>